<gene>
    <name evidence="3" type="primary">LOC112458326</name>
    <name evidence="4" type="synonym">LOC112466677</name>
</gene>
<protein>
    <submittedName>
        <fullName evidence="3 4">Histone-lysine N-methyltransferase, H3 lysine-79 specific-like</fullName>
    </submittedName>
</protein>
<dbReference type="Proteomes" id="UP000504618">
    <property type="component" value="Unplaced"/>
</dbReference>
<proteinExistence type="predicted"/>
<keyword evidence="1" id="KW-0175">Coiled coil</keyword>
<dbReference type="RefSeq" id="XP_024877677.1">
    <property type="nucleotide sequence ID" value="XM_025021909.1"/>
</dbReference>
<dbReference type="AlphaFoldDB" id="A0A6J1Q636"/>
<evidence type="ECO:0000313" key="2">
    <source>
        <dbReference type="Proteomes" id="UP000504618"/>
    </source>
</evidence>
<organism evidence="2 3">
    <name type="scientific">Temnothorax curvispinosus</name>
    <dbReference type="NCBI Taxonomy" id="300111"/>
    <lineage>
        <taxon>Eukaryota</taxon>
        <taxon>Metazoa</taxon>
        <taxon>Ecdysozoa</taxon>
        <taxon>Arthropoda</taxon>
        <taxon>Hexapoda</taxon>
        <taxon>Insecta</taxon>
        <taxon>Pterygota</taxon>
        <taxon>Neoptera</taxon>
        <taxon>Endopterygota</taxon>
        <taxon>Hymenoptera</taxon>
        <taxon>Apocrita</taxon>
        <taxon>Aculeata</taxon>
        <taxon>Formicoidea</taxon>
        <taxon>Formicidae</taxon>
        <taxon>Myrmicinae</taxon>
        <taxon>Temnothorax</taxon>
    </lineage>
</organism>
<evidence type="ECO:0000256" key="1">
    <source>
        <dbReference type="SAM" id="Coils"/>
    </source>
</evidence>
<accession>A0A6J1Q636</accession>
<name>A0A6J1Q636_9HYME</name>
<feature type="coiled-coil region" evidence="1">
    <location>
        <begin position="35"/>
        <end position="69"/>
    </location>
</feature>
<dbReference type="OrthoDB" id="7697103at2759"/>
<evidence type="ECO:0000313" key="4">
    <source>
        <dbReference type="RefSeq" id="XP_024890670.1"/>
    </source>
</evidence>
<dbReference type="GeneID" id="112458326"/>
<dbReference type="RefSeq" id="XP_024890670.1">
    <property type="nucleotide sequence ID" value="XM_025034902.1"/>
</dbReference>
<evidence type="ECO:0000313" key="3">
    <source>
        <dbReference type="RefSeq" id="XP_024877677.1"/>
    </source>
</evidence>
<keyword evidence="2" id="KW-1185">Reference proteome</keyword>
<sequence length="171" mass="20617">MTIKNKRGWWDEECTESKREVRKELRKWRKGKGEAERYKERKKEYREMCDRKKEEKERMIREIGEAKTEGKVWELIGRVRKRRRRVNEEIKPEEWKEYFMDLMGGVENRVVKGEGDRSRQEEEEIGLEEIRNVIKKLKTGKAIGNDGIPNEAWKYGGEEMDMGGMQTCLER</sequence>
<reference evidence="3 4" key="1">
    <citation type="submission" date="2025-04" db="UniProtKB">
        <authorList>
            <consortium name="RefSeq"/>
        </authorList>
    </citation>
    <scope>IDENTIFICATION</scope>
    <source>
        <tissue evidence="3 4">Whole body</tissue>
    </source>
</reference>